<organism evidence="6 7">
    <name type="scientific">Rhodococcus globerulus</name>
    <dbReference type="NCBI Taxonomy" id="33008"/>
    <lineage>
        <taxon>Bacteria</taxon>
        <taxon>Bacillati</taxon>
        <taxon>Actinomycetota</taxon>
        <taxon>Actinomycetes</taxon>
        <taxon>Mycobacteriales</taxon>
        <taxon>Nocardiaceae</taxon>
        <taxon>Rhodococcus</taxon>
    </lineage>
</organism>
<evidence type="ECO:0000256" key="3">
    <source>
        <dbReference type="SAM" id="MobiDB-lite"/>
    </source>
</evidence>
<keyword evidence="7" id="KW-1185">Reference proteome</keyword>
<feature type="region of interest" description="Disordered" evidence="3">
    <location>
        <begin position="238"/>
        <end position="267"/>
    </location>
</feature>
<gene>
    <name evidence="6" type="ORF">R3Q16_32965</name>
</gene>
<protein>
    <submittedName>
        <fullName evidence="6">ParB/RepB/Spo0J family partition protein</fullName>
    </submittedName>
</protein>
<dbReference type="NCBIfam" id="TIGR00180">
    <property type="entry name" value="parB_part"/>
    <property type="match status" value="1"/>
</dbReference>
<comment type="similarity">
    <text evidence="1">Belongs to the ParB family.</text>
</comment>
<dbReference type="InterPro" id="IPR050336">
    <property type="entry name" value="Chromosome_partition/occlusion"/>
</dbReference>
<feature type="compositionally biased region" description="Polar residues" evidence="3">
    <location>
        <begin position="254"/>
        <end position="267"/>
    </location>
</feature>
<comment type="caution">
    <text evidence="6">The sequence shown here is derived from an EMBL/GenBank/DDBJ whole genome shotgun (WGS) entry which is preliminary data.</text>
</comment>
<evidence type="ECO:0000259" key="5">
    <source>
        <dbReference type="Pfam" id="PF17762"/>
    </source>
</evidence>
<dbReference type="InterPro" id="IPR004437">
    <property type="entry name" value="ParB/RepB/Spo0J"/>
</dbReference>
<feature type="domain" description="ParB/Spo0J HTH" evidence="5">
    <location>
        <begin position="160"/>
        <end position="239"/>
    </location>
</feature>
<evidence type="ECO:0000259" key="4">
    <source>
        <dbReference type="Pfam" id="PF02195"/>
    </source>
</evidence>
<dbReference type="InterPro" id="IPR036086">
    <property type="entry name" value="ParB/Sulfiredoxin_sf"/>
</dbReference>
<dbReference type="Proteomes" id="UP001185927">
    <property type="component" value="Unassembled WGS sequence"/>
</dbReference>
<evidence type="ECO:0000256" key="2">
    <source>
        <dbReference type="ARBA" id="ARBA00022829"/>
    </source>
</evidence>
<accession>A0ABU4C4T7</accession>
<dbReference type="PANTHER" id="PTHR33375">
    <property type="entry name" value="CHROMOSOME-PARTITIONING PROTEIN PARB-RELATED"/>
    <property type="match status" value="1"/>
</dbReference>
<dbReference type="InterPro" id="IPR041468">
    <property type="entry name" value="HTH_ParB/Spo0J"/>
</dbReference>
<proteinExistence type="inferred from homology"/>
<dbReference type="SUPFAM" id="SSF109709">
    <property type="entry name" value="KorB DNA-binding domain-like"/>
    <property type="match status" value="1"/>
</dbReference>
<dbReference type="EMBL" id="JAWLKB010000045">
    <property type="protein sequence ID" value="MDV6271425.1"/>
    <property type="molecule type" value="Genomic_DNA"/>
</dbReference>
<dbReference type="SUPFAM" id="SSF110849">
    <property type="entry name" value="ParB/Sulfiredoxin"/>
    <property type="match status" value="1"/>
</dbReference>
<dbReference type="Pfam" id="PF02195">
    <property type="entry name" value="ParB_N"/>
    <property type="match status" value="1"/>
</dbReference>
<dbReference type="Gene3D" id="1.10.10.2830">
    <property type="match status" value="1"/>
</dbReference>
<evidence type="ECO:0000313" key="7">
    <source>
        <dbReference type="Proteomes" id="UP001185927"/>
    </source>
</evidence>
<evidence type="ECO:0000313" key="6">
    <source>
        <dbReference type="EMBL" id="MDV6271425.1"/>
    </source>
</evidence>
<feature type="domain" description="ParB-like N-terminal" evidence="4">
    <location>
        <begin position="53"/>
        <end position="156"/>
    </location>
</feature>
<reference evidence="6 7" key="1">
    <citation type="submission" date="2023-10" db="EMBL/GenBank/DDBJ databases">
        <title>Development of a sustainable strategy for remediation of hydrocarbon-contaminated territories based on the waste exchange concept.</title>
        <authorList>
            <person name="Krivoruchko A."/>
        </authorList>
    </citation>
    <scope>NUCLEOTIDE SEQUENCE [LARGE SCALE GENOMIC DNA]</scope>
    <source>
        <strain evidence="6 7">IEGM 1203</strain>
    </source>
</reference>
<keyword evidence="2" id="KW-0159">Chromosome partition</keyword>
<dbReference type="RefSeq" id="WP_317545861.1">
    <property type="nucleotide sequence ID" value="NZ_JAWLKB010000045.1"/>
</dbReference>
<dbReference type="PANTHER" id="PTHR33375:SF1">
    <property type="entry name" value="CHROMOSOME-PARTITIONING PROTEIN PARB-RELATED"/>
    <property type="match status" value="1"/>
</dbReference>
<dbReference type="Pfam" id="PF17762">
    <property type="entry name" value="HTH_ParB"/>
    <property type="match status" value="1"/>
</dbReference>
<sequence length="311" mass="33466">MARRGGRIDLASLAGSVGDNSSVDNKPATEPSKNPSVNTLANASTYMDGQLLADVPLGELIGNPRNPRRRIGDLSDLSTIAERQLQPGVAVTRSTWLKIFPADEKLIGAARYIVVNGNRRLAASKEFGRIGMDVVVRDSIATSSESILEAAIIENIGRSDFDVLEEAEAVHALVAECGSADAAAQRLGRSKGWVSQRRALLKLSPELQEKLRGGELAIRLARSLAQVPLEGQVKAWRAAQERAEKHSAEEGSTETDPPTEISSSSTLVTAKAVRSLRSLRKVGVNPEVLASALREIYSAEEQRSLRDALEQ</sequence>
<name>A0ABU4C4T7_RHOGO</name>
<feature type="compositionally biased region" description="Basic and acidic residues" evidence="3">
    <location>
        <begin position="239"/>
        <end position="249"/>
    </location>
</feature>
<feature type="region of interest" description="Disordered" evidence="3">
    <location>
        <begin position="16"/>
        <end position="37"/>
    </location>
</feature>
<evidence type="ECO:0000256" key="1">
    <source>
        <dbReference type="ARBA" id="ARBA00006295"/>
    </source>
</evidence>
<dbReference type="InterPro" id="IPR003115">
    <property type="entry name" value="ParB_N"/>
</dbReference>